<feature type="compositionally biased region" description="Acidic residues" evidence="1">
    <location>
        <begin position="93"/>
        <end position="104"/>
    </location>
</feature>
<reference evidence="2 3" key="1">
    <citation type="submission" date="2016-10" db="EMBL/GenBank/DDBJ databases">
        <authorList>
            <person name="de Groot N.N."/>
        </authorList>
    </citation>
    <scope>NUCLEOTIDE SEQUENCE [LARGE SCALE GENOMIC DNA]</scope>
    <source>
        <strain evidence="2 3">IBRC-M10418</strain>
    </source>
</reference>
<feature type="compositionally biased region" description="Basic residues" evidence="1">
    <location>
        <begin position="122"/>
        <end position="131"/>
    </location>
</feature>
<feature type="region of interest" description="Disordered" evidence="1">
    <location>
        <begin position="92"/>
        <end position="131"/>
    </location>
</feature>
<organism evidence="2 3">
    <name type="scientific">Halopenitus malekzadehii</name>
    <dbReference type="NCBI Taxonomy" id="1267564"/>
    <lineage>
        <taxon>Archaea</taxon>
        <taxon>Methanobacteriati</taxon>
        <taxon>Methanobacteriota</taxon>
        <taxon>Stenosarchaea group</taxon>
        <taxon>Halobacteria</taxon>
        <taxon>Halobacteriales</taxon>
        <taxon>Haloferacaceae</taxon>
        <taxon>Halopenitus</taxon>
    </lineage>
</organism>
<dbReference type="STRING" id="1267564.SAMN05192561_101454"/>
<sequence length="131" mass="14043">MDSPGTRRIKRTLEELAARTDTDRPPYVTIIDEAAAACADIERAAGFVDADGLERLDTAIESAIDDDAPEPAARGRRTRSAYRRFRRAAAGESLDDAGLGDDGFDGSADRETDQFHSAGGTAKRRTAQGSQ</sequence>
<evidence type="ECO:0000313" key="3">
    <source>
        <dbReference type="Proteomes" id="UP000199215"/>
    </source>
</evidence>
<proteinExistence type="predicted"/>
<dbReference type="EMBL" id="FNWU01000001">
    <property type="protein sequence ID" value="SEH39066.1"/>
    <property type="molecule type" value="Genomic_DNA"/>
</dbReference>
<evidence type="ECO:0000313" key="2">
    <source>
        <dbReference type="EMBL" id="SEH39066.1"/>
    </source>
</evidence>
<dbReference type="Pfam" id="PF25920">
    <property type="entry name" value="DUF7966"/>
    <property type="match status" value="1"/>
</dbReference>
<dbReference type="Proteomes" id="UP000199215">
    <property type="component" value="Unassembled WGS sequence"/>
</dbReference>
<dbReference type="RefSeq" id="WP_177167400.1">
    <property type="nucleotide sequence ID" value="NZ_FNWU01000001.1"/>
</dbReference>
<protein>
    <submittedName>
        <fullName evidence="2">Uncharacterized protein</fullName>
    </submittedName>
</protein>
<gene>
    <name evidence="2" type="ORF">SAMN05192561_101454</name>
</gene>
<name>A0A1H6HXN6_9EURY</name>
<dbReference type="InterPro" id="IPR058272">
    <property type="entry name" value="DUF7966"/>
</dbReference>
<keyword evidence="3" id="KW-1185">Reference proteome</keyword>
<evidence type="ECO:0000256" key="1">
    <source>
        <dbReference type="SAM" id="MobiDB-lite"/>
    </source>
</evidence>
<accession>A0A1H6HXN6</accession>
<dbReference type="AlphaFoldDB" id="A0A1H6HXN6"/>